<dbReference type="CDD" id="cd02966">
    <property type="entry name" value="TlpA_like_family"/>
    <property type="match status" value="1"/>
</dbReference>
<evidence type="ECO:0000313" key="8">
    <source>
        <dbReference type="EMBL" id="RGV29902.1"/>
    </source>
</evidence>
<evidence type="ECO:0000256" key="3">
    <source>
        <dbReference type="ARBA" id="ARBA00023157"/>
    </source>
</evidence>
<dbReference type="GeneID" id="61273730"/>
<gene>
    <name evidence="8" type="ORF">DWW24_03275</name>
    <name evidence="6" type="ORF">L0P03_15160</name>
    <name evidence="7" type="ORF">PN645_09615</name>
</gene>
<evidence type="ECO:0000256" key="2">
    <source>
        <dbReference type="ARBA" id="ARBA00022748"/>
    </source>
</evidence>
<dbReference type="GO" id="GO:0030313">
    <property type="term" value="C:cell envelope"/>
    <property type="evidence" value="ECO:0007669"/>
    <property type="project" value="UniProtKB-SubCell"/>
</dbReference>
<dbReference type="EMBL" id="JAQMRD010000010">
    <property type="protein sequence ID" value="MDB9223259.1"/>
    <property type="molecule type" value="Genomic_DNA"/>
</dbReference>
<dbReference type="Proteomes" id="UP001212263">
    <property type="component" value="Unassembled WGS sequence"/>
</dbReference>
<keyword evidence="3" id="KW-1015">Disulfide bond</keyword>
<dbReference type="PANTHER" id="PTHR42852">
    <property type="entry name" value="THIOL:DISULFIDE INTERCHANGE PROTEIN DSBE"/>
    <property type="match status" value="1"/>
</dbReference>
<dbReference type="GO" id="GO:0016209">
    <property type="term" value="F:antioxidant activity"/>
    <property type="evidence" value="ECO:0007669"/>
    <property type="project" value="InterPro"/>
</dbReference>
<dbReference type="Proteomes" id="UP000283426">
    <property type="component" value="Unassembled WGS sequence"/>
</dbReference>
<evidence type="ECO:0000313" key="7">
    <source>
        <dbReference type="EMBL" id="MDB9223259.1"/>
    </source>
</evidence>
<dbReference type="GO" id="GO:0016491">
    <property type="term" value="F:oxidoreductase activity"/>
    <property type="evidence" value="ECO:0007669"/>
    <property type="project" value="InterPro"/>
</dbReference>
<evidence type="ECO:0000259" key="5">
    <source>
        <dbReference type="PROSITE" id="PS51352"/>
    </source>
</evidence>
<organism evidence="8 9">
    <name type="scientific">Odoribacter splanchnicus</name>
    <dbReference type="NCBI Taxonomy" id="28118"/>
    <lineage>
        <taxon>Bacteria</taxon>
        <taxon>Pseudomonadati</taxon>
        <taxon>Bacteroidota</taxon>
        <taxon>Bacteroidia</taxon>
        <taxon>Bacteroidales</taxon>
        <taxon>Odoribacteraceae</taxon>
        <taxon>Odoribacter</taxon>
    </lineage>
</organism>
<dbReference type="RefSeq" id="WP_013610818.1">
    <property type="nucleotide sequence ID" value="NZ_JABWDG010000028.1"/>
</dbReference>
<dbReference type="InterPro" id="IPR050553">
    <property type="entry name" value="Thioredoxin_ResA/DsbE_sf"/>
</dbReference>
<evidence type="ECO:0000256" key="1">
    <source>
        <dbReference type="ARBA" id="ARBA00004196"/>
    </source>
</evidence>
<dbReference type="EMBL" id="JAKNDN010000031">
    <property type="protein sequence ID" value="MCG4961177.1"/>
    <property type="molecule type" value="Genomic_DNA"/>
</dbReference>
<dbReference type="InterPro" id="IPR013766">
    <property type="entry name" value="Thioredoxin_domain"/>
</dbReference>
<dbReference type="PANTHER" id="PTHR42852:SF6">
    <property type="entry name" value="THIOL:DISULFIDE INTERCHANGE PROTEIN DSBE"/>
    <property type="match status" value="1"/>
</dbReference>
<accession>A0A3D4Z8X9</accession>
<dbReference type="PROSITE" id="PS51352">
    <property type="entry name" value="THIOREDOXIN_2"/>
    <property type="match status" value="1"/>
</dbReference>
<comment type="subcellular location">
    <subcellularLocation>
        <location evidence="1">Cell envelope</location>
    </subcellularLocation>
</comment>
<dbReference type="GO" id="GO:0017004">
    <property type="term" value="P:cytochrome complex assembly"/>
    <property type="evidence" value="ECO:0007669"/>
    <property type="project" value="UniProtKB-KW"/>
</dbReference>
<dbReference type="InterPro" id="IPR000866">
    <property type="entry name" value="AhpC/TSA"/>
</dbReference>
<keyword evidence="4" id="KW-0676">Redox-active center</keyword>
<dbReference type="InterPro" id="IPR025380">
    <property type="entry name" value="DUF4369"/>
</dbReference>
<dbReference type="Pfam" id="PF14289">
    <property type="entry name" value="DUF4369"/>
    <property type="match status" value="1"/>
</dbReference>
<reference evidence="8 9" key="1">
    <citation type="submission" date="2018-08" db="EMBL/GenBank/DDBJ databases">
        <title>A genome reference for cultivated species of the human gut microbiota.</title>
        <authorList>
            <person name="Zou Y."/>
            <person name="Xue W."/>
            <person name="Luo G."/>
        </authorList>
    </citation>
    <scope>NUCLEOTIDE SEQUENCE [LARGE SCALE GENOMIC DNA]</scope>
    <source>
        <strain evidence="8 9">AF14-6AC</strain>
    </source>
</reference>
<protein>
    <submittedName>
        <fullName evidence="8">AhpC/TSA family protein</fullName>
    </submittedName>
    <submittedName>
        <fullName evidence="7">TlpA disulfide reductase family protein</fullName>
    </submittedName>
</protein>
<proteinExistence type="predicted"/>
<dbReference type="InterPro" id="IPR036249">
    <property type="entry name" value="Thioredoxin-like_sf"/>
</dbReference>
<dbReference type="SUPFAM" id="SSF52833">
    <property type="entry name" value="Thioredoxin-like"/>
    <property type="match status" value="1"/>
</dbReference>
<feature type="domain" description="Thioredoxin" evidence="5">
    <location>
        <begin position="238"/>
        <end position="371"/>
    </location>
</feature>
<reference evidence="7" key="3">
    <citation type="submission" date="2023-01" db="EMBL/GenBank/DDBJ databases">
        <title>Human gut microbiome strain richness.</title>
        <authorList>
            <person name="Chen-Liaw A."/>
        </authorList>
    </citation>
    <scope>NUCLEOTIDE SEQUENCE</scope>
    <source>
        <strain evidence="7">RTP21484st1_B7_RTP21484_190118</strain>
    </source>
</reference>
<evidence type="ECO:0000256" key="4">
    <source>
        <dbReference type="ARBA" id="ARBA00023284"/>
    </source>
</evidence>
<dbReference type="PROSITE" id="PS51257">
    <property type="entry name" value="PROKAR_LIPOPROTEIN"/>
    <property type="match status" value="1"/>
</dbReference>
<keyword evidence="2" id="KW-0201">Cytochrome c-type biogenesis</keyword>
<dbReference type="Proteomes" id="UP001199750">
    <property type="component" value="Unassembled WGS sequence"/>
</dbReference>
<reference evidence="6" key="2">
    <citation type="submission" date="2022-01" db="EMBL/GenBank/DDBJ databases">
        <title>Collection of gut derived symbiotic bacterial strains cultured from healthy donors.</title>
        <authorList>
            <person name="Lin H."/>
            <person name="Kohout C."/>
            <person name="Waligurski E."/>
            <person name="Pamer E.G."/>
        </authorList>
    </citation>
    <scope>NUCLEOTIDE SEQUENCE</scope>
    <source>
        <strain evidence="6">DFI.1.149</strain>
    </source>
</reference>
<comment type="caution">
    <text evidence="8">The sequence shown here is derived from an EMBL/GenBank/DDBJ whole genome shotgun (WGS) entry which is preliminary data.</text>
</comment>
<evidence type="ECO:0000313" key="6">
    <source>
        <dbReference type="EMBL" id="MCG4961177.1"/>
    </source>
</evidence>
<evidence type="ECO:0000313" key="9">
    <source>
        <dbReference type="Proteomes" id="UP000283426"/>
    </source>
</evidence>
<name>A0A3D4Z8X9_9BACT</name>
<dbReference type="Pfam" id="PF00578">
    <property type="entry name" value="AhpC-TSA"/>
    <property type="match status" value="1"/>
</dbReference>
<dbReference type="Gene3D" id="3.40.30.10">
    <property type="entry name" value="Glutaredoxin"/>
    <property type="match status" value="1"/>
</dbReference>
<dbReference type="OMA" id="HEFRYYI"/>
<dbReference type="AlphaFoldDB" id="A0A3D4Z8X9"/>
<sequence length="375" mass="42183">MKYILFIALILSVVSCTEHDGYTLTGHVPEAWEGKPVFLALDDTNQPHFIDSTKISGGKFRFLGKFDVPRYCTVSIYLDPNDRLTRSKIVNFSLFIDNAAIEATCDYSSKYPVFQISGSGTQTEYQNYLNEIQPMEDDRSKTFRAYGEAYYNSKDLAKAIDLAKLVTQKRLALRETQINYLKAHPESAISVKIAQELSDKNSDLSLKEIEGLFTCLSPEMQNSEMGQALRATIQGKQVFIGGSFIDMELTAADGSKKKISDFVKPGTTTLIEFWASWCSPCRGEIPHMRNTYNTYHPKGLNIVSISIDSDPKNWHQALEEEKMPWEQLIDNTKAAFRAYNLSGVPSSILVNDKGKIINVNARGGWLDAAMQEIYD</sequence>
<dbReference type="EMBL" id="QRYW01000005">
    <property type="protein sequence ID" value="RGV29902.1"/>
    <property type="molecule type" value="Genomic_DNA"/>
</dbReference>